<feature type="region of interest" description="Disordered" evidence="1">
    <location>
        <begin position="110"/>
        <end position="129"/>
    </location>
</feature>
<reference evidence="2 3" key="1">
    <citation type="submission" date="2024-09" db="EMBL/GenBank/DDBJ databases">
        <title>The Natural Products Discovery Center: Release of the First 8490 Sequenced Strains for Exploring Actinobacteria Biosynthetic Diversity.</title>
        <authorList>
            <person name="Kalkreuter E."/>
            <person name="Kautsar S.A."/>
            <person name="Yang D."/>
            <person name="Bader C.D."/>
            <person name="Teijaro C.N."/>
            <person name="Fluegel L."/>
            <person name="Davis C.M."/>
            <person name="Simpson J.R."/>
            <person name="Lauterbach L."/>
            <person name="Steele A.D."/>
            <person name="Gui C."/>
            <person name="Meng S."/>
            <person name="Li G."/>
            <person name="Viehrig K."/>
            <person name="Ye F."/>
            <person name="Su P."/>
            <person name="Kiefer A.F."/>
            <person name="Nichols A."/>
            <person name="Cepeda A.J."/>
            <person name="Yan W."/>
            <person name="Fan B."/>
            <person name="Jiang Y."/>
            <person name="Adhikari A."/>
            <person name="Zheng C.-J."/>
            <person name="Schuster L."/>
            <person name="Cowan T.M."/>
            <person name="Smanski M.J."/>
            <person name="Chevrette M.G."/>
            <person name="De Carvalho L.P.S."/>
            <person name="Shen B."/>
        </authorList>
    </citation>
    <scope>NUCLEOTIDE SEQUENCE [LARGE SCALE GENOMIC DNA]</scope>
    <source>
        <strain evidence="2 3">NPDC058428</strain>
    </source>
</reference>
<organism evidence="2 3">
    <name type="scientific">Streptomyces rubiginosohelvolus</name>
    <dbReference type="NCBI Taxonomy" id="67362"/>
    <lineage>
        <taxon>Bacteria</taxon>
        <taxon>Bacillati</taxon>
        <taxon>Actinomycetota</taxon>
        <taxon>Actinomycetes</taxon>
        <taxon>Kitasatosporales</taxon>
        <taxon>Streptomycetaceae</taxon>
        <taxon>Streptomyces</taxon>
    </lineage>
</organism>
<sequence>MTTSNPPSPLLPARRRRHARLIAALTTLIGACAEAAGEVYGPIAAAPPDQEGVEVQTLSCNRVGMSAPLLLDLARSEDATRWPDAVVREVAASRRTYAARVALADAHDAAHRTASGPGRGPVPPPSAESGAWMELVSAGDEVAACWRDDPQQAAALVRELTAGGELVVDEVLDTAVDAMVVCGLLGLAEARTMATVDPSAAAELCLTATPYLTLAVTLASADLD</sequence>
<dbReference type="EMBL" id="JBHXKZ010000018">
    <property type="protein sequence ID" value="MFD4825085.1"/>
    <property type="molecule type" value="Genomic_DNA"/>
</dbReference>
<comment type="caution">
    <text evidence="2">The sequence shown here is derived from an EMBL/GenBank/DDBJ whole genome shotgun (WGS) entry which is preliminary data.</text>
</comment>
<keyword evidence="3" id="KW-1185">Reference proteome</keyword>
<proteinExistence type="predicted"/>
<gene>
    <name evidence="2" type="ORF">ACFWOQ_21150</name>
</gene>
<evidence type="ECO:0000313" key="2">
    <source>
        <dbReference type="EMBL" id="MFD4825085.1"/>
    </source>
</evidence>
<evidence type="ECO:0000313" key="3">
    <source>
        <dbReference type="Proteomes" id="UP001598352"/>
    </source>
</evidence>
<name>A0ABW6F6U3_9ACTN</name>
<evidence type="ECO:0000256" key="1">
    <source>
        <dbReference type="SAM" id="MobiDB-lite"/>
    </source>
</evidence>
<evidence type="ECO:0008006" key="4">
    <source>
        <dbReference type="Google" id="ProtNLM"/>
    </source>
</evidence>
<protein>
    <recommendedName>
        <fullName evidence="4">Secreted protein</fullName>
    </recommendedName>
</protein>
<dbReference type="Proteomes" id="UP001598352">
    <property type="component" value="Unassembled WGS sequence"/>
</dbReference>
<dbReference type="RefSeq" id="WP_382775047.1">
    <property type="nucleotide sequence ID" value="NZ_JBHXKZ010000018.1"/>
</dbReference>
<accession>A0ABW6F6U3</accession>